<dbReference type="SFLD" id="SFLDG00358">
    <property type="entry name" value="Main_(cytGST)"/>
    <property type="match status" value="1"/>
</dbReference>
<dbReference type="EC" id="2.5.1.18" evidence="1"/>
<dbReference type="Gene3D" id="1.20.1050.10">
    <property type="match status" value="1"/>
</dbReference>
<dbReference type="SFLD" id="SFLDS00019">
    <property type="entry name" value="Glutathione_Transferase_(cytos"/>
    <property type="match status" value="1"/>
</dbReference>
<dbReference type="AlphaFoldDB" id="A0A6J5CI76"/>
<dbReference type="SUPFAM" id="SSF47616">
    <property type="entry name" value="GST C-terminal domain-like"/>
    <property type="match status" value="1"/>
</dbReference>
<protein>
    <recommendedName>
        <fullName evidence="1">glutathione transferase</fullName>
        <ecNumber evidence="1">2.5.1.18</ecNumber>
    </recommendedName>
</protein>
<dbReference type="PANTHER" id="PTHR43900">
    <property type="entry name" value="GLUTATHIONE S-TRANSFERASE RHO"/>
    <property type="match status" value="1"/>
</dbReference>
<evidence type="ECO:0000256" key="1">
    <source>
        <dbReference type="ARBA" id="ARBA00012452"/>
    </source>
</evidence>
<dbReference type="PROSITE" id="PS50404">
    <property type="entry name" value="GST_NTER"/>
    <property type="match status" value="1"/>
</dbReference>
<keyword evidence="7" id="KW-1185">Reference proteome</keyword>
<dbReference type="GO" id="GO:0005737">
    <property type="term" value="C:cytoplasm"/>
    <property type="evidence" value="ECO:0007669"/>
    <property type="project" value="TreeGrafter"/>
</dbReference>
<dbReference type="GO" id="GO:0043295">
    <property type="term" value="F:glutathione binding"/>
    <property type="evidence" value="ECO:0007669"/>
    <property type="project" value="TreeGrafter"/>
</dbReference>
<gene>
    <name evidence="6" type="ORF">LMG24238_06186</name>
</gene>
<organism evidence="6 7">
    <name type="scientific">Paraburkholderia sediminicola</name>
    <dbReference type="NCBI Taxonomy" id="458836"/>
    <lineage>
        <taxon>Bacteria</taxon>
        <taxon>Pseudomonadati</taxon>
        <taxon>Pseudomonadota</taxon>
        <taxon>Betaproteobacteria</taxon>
        <taxon>Burkholderiales</taxon>
        <taxon>Burkholderiaceae</taxon>
        <taxon>Paraburkholderia</taxon>
    </lineage>
</organism>
<sequence>MNGDLDSRAGCRRRHFRGPTGGAVPTTDMVKLYGAAWSVYVRIVRLALEEKQVKYDLIEVDVFAETGVPREHLARHPFGRIPAFEHGDFHLYETGAIVRYIDDVFPGCKLQPTDPRARAKANQIVGILDSYAYRTLVWDIYVERVVSAREGRLADERKITAALPCAAVCLSELTRLSDDREFLIGGDVTIADLYAAPMFACFMQAPEAVPLMEGCEKLTYWWQRFAARHSMSRTTP</sequence>
<name>A0A6J5CI76_9BURK</name>
<evidence type="ECO:0000313" key="7">
    <source>
        <dbReference type="Proteomes" id="UP000494255"/>
    </source>
</evidence>
<dbReference type="InterPro" id="IPR040079">
    <property type="entry name" value="Glutathione_S-Trfase"/>
</dbReference>
<dbReference type="InterPro" id="IPR036249">
    <property type="entry name" value="Thioredoxin-like_sf"/>
</dbReference>
<dbReference type="GO" id="GO:0004364">
    <property type="term" value="F:glutathione transferase activity"/>
    <property type="evidence" value="ECO:0007669"/>
    <property type="project" value="UniProtKB-EC"/>
</dbReference>
<dbReference type="InterPro" id="IPR004045">
    <property type="entry name" value="Glutathione_S-Trfase_N"/>
</dbReference>
<feature type="domain" description="GST C-terminal" evidence="5">
    <location>
        <begin position="114"/>
        <end position="236"/>
    </location>
</feature>
<evidence type="ECO:0000259" key="4">
    <source>
        <dbReference type="PROSITE" id="PS50404"/>
    </source>
</evidence>
<dbReference type="Pfam" id="PF00043">
    <property type="entry name" value="GST_C"/>
    <property type="match status" value="1"/>
</dbReference>
<reference evidence="6 7" key="1">
    <citation type="submission" date="2020-04" db="EMBL/GenBank/DDBJ databases">
        <authorList>
            <person name="De Canck E."/>
        </authorList>
    </citation>
    <scope>NUCLEOTIDE SEQUENCE [LARGE SCALE GENOMIC DNA]</scope>
    <source>
        <strain evidence="6 7">LMG 24238</strain>
    </source>
</reference>
<dbReference type="InterPro" id="IPR004046">
    <property type="entry name" value="GST_C"/>
</dbReference>
<comment type="similarity">
    <text evidence="3">Belongs to the GST superfamily.</text>
</comment>
<evidence type="ECO:0000256" key="3">
    <source>
        <dbReference type="RuleBase" id="RU003494"/>
    </source>
</evidence>
<dbReference type="InterPro" id="IPR036282">
    <property type="entry name" value="Glutathione-S-Trfase_C_sf"/>
</dbReference>
<dbReference type="SUPFAM" id="SSF52833">
    <property type="entry name" value="Thioredoxin-like"/>
    <property type="match status" value="1"/>
</dbReference>
<evidence type="ECO:0000256" key="2">
    <source>
        <dbReference type="ARBA" id="ARBA00022679"/>
    </source>
</evidence>
<evidence type="ECO:0000259" key="5">
    <source>
        <dbReference type="PROSITE" id="PS50405"/>
    </source>
</evidence>
<dbReference type="Proteomes" id="UP000494255">
    <property type="component" value="Unassembled WGS sequence"/>
</dbReference>
<dbReference type="PANTHER" id="PTHR43900:SF3">
    <property type="entry name" value="GLUTATHIONE S-TRANSFERASE RHO"/>
    <property type="match status" value="1"/>
</dbReference>
<dbReference type="PROSITE" id="PS50405">
    <property type="entry name" value="GST_CTER"/>
    <property type="match status" value="1"/>
</dbReference>
<accession>A0A6J5CI76</accession>
<proteinExistence type="inferred from homology"/>
<dbReference type="Gene3D" id="3.40.30.10">
    <property type="entry name" value="Glutaredoxin"/>
    <property type="match status" value="1"/>
</dbReference>
<feature type="domain" description="GST N-terminal" evidence="4">
    <location>
        <begin position="28"/>
        <end position="109"/>
    </location>
</feature>
<evidence type="ECO:0000313" key="6">
    <source>
        <dbReference type="EMBL" id="CAB3736001.1"/>
    </source>
</evidence>
<dbReference type="CDD" id="cd00299">
    <property type="entry name" value="GST_C_family"/>
    <property type="match status" value="1"/>
</dbReference>
<dbReference type="InterPro" id="IPR010987">
    <property type="entry name" value="Glutathione-S-Trfase_C-like"/>
</dbReference>
<dbReference type="EMBL" id="CADIKC010000011">
    <property type="protein sequence ID" value="CAB3736001.1"/>
    <property type="molecule type" value="Genomic_DNA"/>
</dbReference>
<dbReference type="Pfam" id="PF02798">
    <property type="entry name" value="GST_N"/>
    <property type="match status" value="1"/>
</dbReference>
<keyword evidence="2" id="KW-0808">Transferase</keyword>